<feature type="compositionally biased region" description="Basic and acidic residues" evidence="1">
    <location>
        <begin position="154"/>
        <end position="163"/>
    </location>
</feature>
<proteinExistence type="predicted"/>
<name>Q0V579_PHANO</name>
<protein>
    <submittedName>
        <fullName evidence="2">Uncharacterized protein</fullName>
    </submittedName>
</protein>
<gene>
    <name evidence="2" type="ORF">SNOG_00835</name>
</gene>
<dbReference type="EMBL" id="CH445325">
    <property type="protein sequence ID" value="EAT92330.2"/>
    <property type="molecule type" value="Genomic_DNA"/>
</dbReference>
<dbReference type="Proteomes" id="UP000001055">
    <property type="component" value="Unassembled WGS sequence"/>
</dbReference>
<dbReference type="AlphaFoldDB" id="Q0V579"/>
<reference evidence="3" key="1">
    <citation type="journal article" date="2007" name="Plant Cell">
        <title>Dothideomycete-plant interactions illuminated by genome sequencing and EST analysis of the wheat pathogen Stagonospora nodorum.</title>
        <authorList>
            <person name="Hane J.K."/>
            <person name="Lowe R.G."/>
            <person name="Solomon P.S."/>
            <person name="Tan K.C."/>
            <person name="Schoch C.L."/>
            <person name="Spatafora J.W."/>
            <person name="Crous P.W."/>
            <person name="Kodira C."/>
            <person name="Birren B.W."/>
            <person name="Galagan J.E."/>
            <person name="Torriani S.F."/>
            <person name="McDonald B.A."/>
            <person name="Oliver R.P."/>
        </authorList>
    </citation>
    <scope>NUCLEOTIDE SEQUENCE [LARGE SCALE GENOMIC DNA]</scope>
    <source>
        <strain evidence="3">SN15 / ATCC MYA-4574 / FGSC 10173</strain>
    </source>
</reference>
<dbReference type="eggNOG" id="ENOG502SW29">
    <property type="taxonomic scope" value="Eukaryota"/>
</dbReference>
<sequence>MSAITFSAREMEVLALAWQCMEQQPKVSISPPRTSTSTRLAPTPLFLSHTHTNPLQIDMNKLASLTGYTPGSAAVTFGNIKRKIKLLGEGLAADGPATPKKGAGAGRPKASATPKKRGTSTAAADDESPTKRAKKTSSAKKTRKDDEDEDDEDFAPKVKKEELADLNQSANDFYGQLQGAAQAEFEQSF</sequence>
<evidence type="ECO:0000256" key="1">
    <source>
        <dbReference type="SAM" id="MobiDB-lite"/>
    </source>
</evidence>
<dbReference type="RefSeq" id="XP_001791506.1">
    <property type="nucleotide sequence ID" value="XM_001791454.1"/>
</dbReference>
<dbReference type="GeneID" id="5968292"/>
<evidence type="ECO:0000313" key="3">
    <source>
        <dbReference type="Proteomes" id="UP000001055"/>
    </source>
</evidence>
<feature type="compositionally biased region" description="Low complexity" evidence="1">
    <location>
        <begin position="92"/>
        <end position="112"/>
    </location>
</feature>
<dbReference type="KEGG" id="pno:SNOG_00835"/>
<evidence type="ECO:0000313" key="2">
    <source>
        <dbReference type="EMBL" id="EAT92330.2"/>
    </source>
</evidence>
<feature type="compositionally biased region" description="Basic residues" evidence="1">
    <location>
        <begin position="131"/>
        <end position="142"/>
    </location>
</feature>
<dbReference type="HOGENOM" id="CLU_1651855_0_0_1"/>
<accession>Q0V579</accession>
<dbReference type="InParanoid" id="Q0V579"/>
<dbReference type="VEuPathDB" id="FungiDB:JI435_008350"/>
<dbReference type="STRING" id="321614.Q0V579"/>
<organism evidence="2 3">
    <name type="scientific">Phaeosphaeria nodorum (strain SN15 / ATCC MYA-4574 / FGSC 10173)</name>
    <name type="common">Glume blotch fungus</name>
    <name type="synonym">Parastagonospora nodorum</name>
    <dbReference type="NCBI Taxonomy" id="321614"/>
    <lineage>
        <taxon>Eukaryota</taxon>
        <taxon>Fungi</taxon>
        <taxon>Dikarya</taxon>
        <taxon>Ascomycota</taxon>
        <taxon>Pezizomycotina</taxon>
        <taxon>Dothideomycetes</taxon>
        <taxon>Pleosporomycetidae</taxon>
        <taxon>Pleosporales</taxon>
        <taxon>Pleosporineae</taxon>
        <taxon>Phaeosphaeriaceae</taxon>
        <taxon>Parastagonospora</taxon>
    </lineage>
</organism>
<feature type="region of interest" description="Disordered" evidence="1">
    <location>
        <begin position="92"/>
        <end position="166"/>
    </location>
</feature>